<name>A0A4D9DK38_9SAUR</name>
<keyword evidence="5" id="KW-0391">Immunity</keyword>
<dbReference type="Gene3D" id="2.60.40.10">
    <property type="entry name" value="Immunoglobulins"/>
    <property type="match status" value="3"/>
</dbReference>
<dbReference type="InterPro" id="IPR051287">
    <property type="entry name" value="TCR_variable_region"/>
</dbReference>
<feature type="domain" description="Ig-like" evidence="8">
    <location>
        <begin position="122"/>
        <end position="216"/>
    </location>
</feature>
<proteinExistence type="predicted"/>
<keyword evidence="4" id="KW-0393">Immunoglobulin domain</keyword>
<feature type="region of interest" description="Disordered" evidence="6">
    <location>
        <begin position="293"/>
        <end position="314"/>
    </location>
</feature>
<dbReference type="Proteomes" id="UP000297703">
    <property type="component" value="Unassembled WGS sequence"/>
</dbReference>
<dbReference type="PANTHER" id="PTHR19367:SF18">
    <property type="entry name" value="T CELL RECEPTOR ALPHA VARIABLE 16"/>
    <property type="match status" value="1"/>
</dbReference>
<dbReference type="InterPro" id="IPR003599">
    <property type="entry name" value="Ig_sub"/>
</dbReference>
<dbReference type="InterPro" id="IPR013783">
    <property type="entry name" value="Ig-like_fold"/>
</dbReference>
<feature type="chain" id="PRO_5020028008" evidence="7">
    <location>
        <begin position="17"/>
        <end position="412"/>
    </location>
</feature>
<dbReference type="AlphaFoldDB" id="A0A4D9DK38"/>
<accession>A0A4D9DK38</accession>
<dbReference type="OrthoDB" id="9360647at2759"/>
<dbReference type="InterPro" id="IPR003598">
    <property type="entry name" value="Ig_sub2"/>
</dbReference>
<dbReference type="Pfam" id="PF07686">
    <property type="entry name" value="V-set"/>
    <property type="match status" value="3"/>
</dbReference>
<dbReference type="PANTHER" id="PTHR19367">
    <property type="entry name" value="T-CELL RECEPTOR ALPHA CHAIN V REGION"/>
    <property type="match status" value="1"/>
</dbReference>
<dbReference type="EMBL" id="QXTE01000646">
    <property type="protein sequence ID" value="TFJ96547.1"/>
    <property type="molecule type" value="Genomic_DNA"/>
</dbReference>
<evidence type="ECO:0000259" key="8">
    <source>
        <dbReference type="PROSITE" id="PS50835"/>
    </source>
</evidence>
<gene>
    <name evidence="9" type="ORF">DR999_PMT21663</name>
</gene>
<feature type="compositionally biased region" description="Polar residues" evidence="6">
    <location>
        <begin position="365"/>
        <end position="387"/>
    </location>
</feature>
<dbReference type="GO" id="GO:0002250">
    <property type="term" value="P:adaptive immune response"/>
    <property type="evidence" value="ECO:0007669"/>
    <property type="project" value="UniProtKB-KW"/>
</dbReference>
<feature type="domain" description="Ig-like" evidence="8">
    <location>
        <begin position="230"/>
        <end position="340"/>
    </location>
</feature>
<evidence type="ECO:0000313" key="10">
    <source>
        <dbReference type="Proteomes" id="UP000297703"/>
    </source>
</evidence>
<protein>
    <submittedName>
        <fullName evidence="9">Ceroid-lipofuscinosis neuronal protein 5</fullName>
    </submittedName>
</protein>
<evidence type="ECO:0000256" key="2">
    <source>
        <dbReference type="ARBA" id="ARBA00023130"/>
    </source>
</evidence>
<dbReference type="SMART" id="SM00409">
    <property type="entry name" value="IG"/>
    <property type="match status" value="3"/>
</dbReference>
<evidence type="ECO:0000256" key="7">
    <source>
        <dbReference type="SAM" id="SignalP"/>
    </source>
</evidence>
<evidence type="ECO:0000256" key="4">
    <source>
        <dbReference type="ARBA" id="ARBA00023319"/>
    </source>
</evidence>
<evidence type="ECO:0000256" key="3">
    <source>
        <dbReference type="ARBA" id="ARBA00023170"/>
    </source>
</evidence>
<dbReference type="GO" id="GO:0042101">
    <property type="term" value="C:T cell receptor complex"/>
    <property type="evidence" value="ECO:0007669"/>
    <property type="project" value="UniProtKB-KW"/>
</dbReference>
<feature type="signal peptide" evidence="7">
    <location>
        <begin position="1"/>
        <end position="16"/>
    </location>
</feature>
<dbReference type="SUPFAM" id="SSF48726">
    <property type="entry name" value="Immunoglobulin"/>
    <property type="match status" value="3"/>
</dbReference>
<reference evidence="9 10" key="1">
    <citation type="submission" date="2019-04" db="EMBL/GenBank/DDBJ databases">
        <title>Draft genome of the big-headed turtle Platysternon megacephalum.</title>
        <authorList>
            <person name="Gong S."/>
        </authorList>
    </citation>
    <scope>NUCLEOTIDE SEQUENCE [LARGE SCALE GENOMIC DNA]</scope>
    <source>
        <strain evidence="9">DO16091913</strain>
        <tissue evidence="9">Muscle</tissue>
    </source>
</reference>
<organism evidence="9 10">
    <name type="scientific">Platysternon megacephalum</name>
    <name type="common">big-headed turtle</name>
    <dbReference type="NCBI Taxonomy" id="55544"/>
    <lineage>
        <taxon>Eukaryota</taxon>
        <taxon>Metazoa</taxon>
        <taxon>Chordata</taxon>
        <taxon>Craniata</taxon>
        <taxon>Vertebrata</taxon>
        <taxon>Euteleostomi</taxon>
        <taxon>Archelosauria</taxon>
        <taxon>Testudinata</taxon>
        <taxon>Testudines</taxon>
        <taxon>Cryptodira</taxon>
        <taxon>Durocryptodira</taxon>
        <taxon>Testudinoidea</taxon>
        <taxon>Platysternidae</taxon>
        <taxon>Platysternon</taxon>
    </lineage>
</organism>
<dbReference type="STRING" id="55544.A0A4D9DK38"/>
<keyword evidence="5" id="KW-1279">T cell receptor</keyword>
<dbReference type="SMART" id="SM00408">
    <property type="entry name" value="IGc2"/>
    <property type="match status" value="1"/>
</dbReference>
<feature type="region of interest" description="Disordered" evidence="6">
    <location>
        <begin position="365"/>
        <end position="392"/>
    </location>
</feature>
<keyword evidence="1 7" id="KW-0732">Signal</keyword>
<dbReference type="SMART" id="SM00406">
    <property type="entry name" value="IGv"/>
    <property type="match status" value="3"/>
</dbReference>
<keyword evidence="3" id="KW-0675">Receptor</keyword>
<comment type="caution">
    <text evidence="9">The sequence shown here is derived from an EMBL/GenBank/DDBJ whole genome shotgun (WGS) entry which is preliminary data.</text>
</comment>
<reference evidence="9 10" key="2">
    <citation type="submission" date="2019-04" db="EMBL/GenBank/DDBJ databases">
        <title>The genome sequence of big-headed turtle.</title>
        <authorList>
            <person name="Gong S."/>
        </authorList>
    </citation>
    <scope>NUCLEOTIDE SEQUENCE [LARGE SCALE GENOMIC DNA]</scope>
    <source>
        <strain evidence="9">DO16091913</strain>
        <tissue evidence="9">Muscle</tissue>
    </source>
</reference>
<evidence type="ECO:0000256" key="5">
    <source>
        <dbReference type="ARBA" id="ARBA00043266"/>
    </source>
</evidence>
<evidence type="ECO:0000256" key="1">
    <source>
        <dbReference type="ARBA" id="ARBA00022729"/>
    </source>
</evidence>
<dbReference type="InterPro" id="IPR036179">
    <property type="entry name" value="Ig-like_dom_sf"/>
</dbReference>
<evidence type="ECO:0000313" key="9">
    <source>
        <dbReference type="EMBL" id="TFJ96547.1"/>
    </source>
</evidence>
<feature type="domain" description="Ig-like" evidence="8">
    <location>
        <begin position="12"/>
        <end position="109"/>
    </location>
</feature>
<keyword evidence="2" id="KW-1064">Adaptive immunity</keyword>
<dbReference type="InterPro" id="IPR007110">
    <property type="entry name" value="Ig-like_dom"/>
</dbReference>
<sequence>MSLGALLLVLAPGALAQYTVTQDQSQAAAHEGEPIQLNCSYTGTEYSVHWYRQPQGDQPRFVALLSSSRRETRENFTMSLDTKTKSSFLYLNSSRLEDSAVYLCALEHSALISMGCVFCLLPTGGSCQAEVHQNLSAVTREGQNGSISCHYTTSNFRSLQWFRQLPGGQPVSLLILVSDEKQTKEPNLTAELDKGKQLSSLHIRESQLGDAATYFCAPRAVCMNVTFPPPEGANGESVTQPDARVTVSQGEPVLLKCIYDPTQSPRLWWYEQHANEAPRLLLGDYEASDEEARRSRRGFSATPDKQGTSFHLKKSSSELRDSAVYYCAMSDTVIAPSRVAAQKPAGGRGGGTKGVWVRAPEEQTLHSASGVSESHPQGVNVQSSNGVNGPDPRLLGLGGAQWKQMIQFLKMF</sequence>
<keyword evidence="10" id="KW-1185">Reference proteome</keyword>
<dbReference type="PROSITE" id="PS50835">
    <property type="entry name" value="IG_LIKE"/>
    <property type="match status" value="3"/>
</dbReference>
<dbReference type="InterPro" id="IPR013106">
    <property type="entry name" value="Ig_V-set"/>
</dbReference>
<evidence type="ECO:0000256" key="6">
    <source>
        <dbReference type="SAM" id="MobiDB-lite"/>
    </source>
</evidence>